<dbReference type="Proteomes" id="UP001557470">
    <property type="component" value="Unassembled WGS sequence"/>
</dbReference>
<sequence>MQVTAMPQRVWQPSTPPKEQQRMWHVAQKPQQPQTLTKIQPTNMLQKPKQQSILHPQVWRPAQMSEKQMQPTEVLRKRPGGVPQQRFRHPAYMSEEQMQRSNIPSQTWQLVVPPKIQKQPESVLQKEMSISQQVDQPKQPEQFWHPAQMSQQPTQPGHLPKTLPTNVPQPLTQSTNMHPQVWRPAQLTENQMQPSYVLQKQPVNFARKHKPVWQPVKVTQGHRNAVPQHVLQPVTPTKQQNQQDDTQKDPTYVVQAPAKQPLQIWRPARLPQTQKQATDMTQEPTKPITVAQQARHLVEIPEQRSRPDDTQKDPTNMSQPVGQMLAPPKHQQMWHPVRLPQQQKQASASVASSSFIPAAYANSHRGGITDGSYFGHFNGTVVVILNQPGGWLLLVN</sequence>
<dbReference type="EMBL" id="JAGEUA010000002">
    <property type="protein sequence ID" value="KAL1005846.1"/>
    <property type="molecule type" value="Genomic_DNA"/>
</dbReference>
<accession>A0ABD0XUW9</accession>
<dbReference type="AlphaFoldDB" id="A0ABD0XUW9"/>
<reference evidence="2 3" key="1">
    <citation type="submission" date="2024-06" db="EMBL/GenBank/DDBJ databases">
        <authorList>
            <person name="Pan Q."/>
            <person name="Wen M."/>
            <person name="Jouanno E."/>
            <person name="Zahm M."/>
            <person name="Klopp C."/>
            <person name="Cabau C."/>
            <person name="Louis A."/>
            <person name="Berthelot C."/>
            <person name="Parey E."/>
            <person name="Roest Crollius H."/>
            <person name="Montfort J."/>
            <person name="Robinson-Rechavi M."/>
            <person name="Bouchez O."/>
            <person name="Lampietro C."/>
            <person name="Lopez Roques C."/>
            <person name="Donnadieu C."/>
            <person name="Postlethwait J."/>
            <person name="Bobe J."/>
            <person name="Verreycken H."/>
            <person name="Guiguen Y."/>
        </authorList>
    </citation>
    <scope>NUCLEOTIDE SEQUENCE [LARGE SCALE GENOMIC DNA]</scope>
    <source>
        <strain evidence="2">Up_M1</strain>
        <tissue evidence="2">Testis</tissue>
    </source>
</reference>
<feature type="region of interest" description="Disordered" evidence="1">
    <location>
        <begin position="65"/>
        <end position="84"/>
    </location>
</feature>
<comment type="caution">
    <text evidence="2">The sequence shown here is derived from an EMBL/GenBank/DDBJ whole genome shotgun (WGS) entry which is preliminary data.</text>
</comment>
<evidence type="ECO:0000313" key="3">
    <source>
        <dbReference type="Proteomes" id="UP001557470"/>
    </source>
</evidence>
<gene>
    <name evidence="2" type="ORF">UPYG_G00064690</name>
</gene>
<organism evidence="2 3">
    <name type="scientific">Umbra pygmaea</name>
    <name type="common">Eastern mudminnow</name>
    <dbReference type="NCBI Taxonomy" id="75934"/>
    <lineage>
        <taxon>Eukaryota</taxon>
        <taxon>Metazoa</taxon>
        <taxon>Chordata</taxon>
        <taxon>Craniata</taxon>
        <taxon>Vertebrata</taxon>
        <taxon>Euteleostomi</taxon>
        <taxon>Actinopterygii</taxon>
        <taxon>Neopterygii</taxon>
        <taxon>Teleostei</taxon>
        <taxon>Protacanthopterygii</taxon>
        <taxon>Esociformes</taxon>
        <taxon>Umbridae</taxon>
        <taxon>Umbra</taxon>
    </lineage>
</organism>
<feature type="region of interest" description="Disordered" evidence="1">
    <location>
        <begin position="130"/>
        <end position="161"/>
    </location>
</feature>
<feature type="region of interest" description="Disordered" evidence="1">
    <location>
        <begin position="1"/>
        <end position="20"/>
    </location>
</feature>
<evidence type="ECO:0000256" key="1">
    <source>
        <dbReference type="SAM" id="MobiDB-lite"/>
    </source>
</evidence>
<name>A0ABD0XUW9_UMBPY</name>
<protein>
    <submittedName>
        <fullName evidence="2">Uncharacterized protein</fullName>
    </submittedName>
</protein>
<proteinExistence type="predicted"/>
<evidence type="ECO:0000313" key="2">
    <source>
        <dbReference type="EMBL" id="KAL1005846.1"/>
    </source>
</evidence>
<keyword evidence="3" id="KW-1185">Reference proteome</keyword>